<feature type="transmembrane region" description="Helical" evidence="6">
    <location>
        <begin position="150"/>
        <end position="172"/>
    </location>
</feature>
<reference evidence="7" key="1">
    <citation type="submission" date="2022-12" db="EMBL/GenBank/DDBJ databases">
        <authorList>
            <person name="Brejova B."/>
        </authorList>
    </citation>
    <scope>NUCLEOTIDE SEQUENCE</scope>
</reference>
<feature type="transmembrane region" description="Helical" evidence="6">
    <location>
        <begin position="209"/>
        <end position="229"/>
    </location>
</feature>
<sequence length="286" mass="30558">MSSGRRESIESTGHPVQLTGENVLSEIGESAPQSVSPSQLSLQVSSMISDDEHVVINDKVVKRSELMPPFAGTFNPGLKPWPKHEFGNAAAIGLAAFSLTAFVLALYLANAMGIENISVVVGLSVFYGGAVQFLAGVWELAIGNTFSGTAFTSFGAFWLSFAAIYIPAFDIVSSYGDDVEQLNNALGIYLIGWGIFSSMLTLVTVKSTIPFVVLFVTLDFSFFILGAGFMTGSNRCVRGGGCSLAISAFAGWYSCFSGQATSKNSYIKWPAGTLPIKHRFRKKIPA</sequence>
<comment type="caution">
    <text evidence="7">The sequence shown here is derived from an EMBL/GenBank/DDBJ whole genome shotgun (WGS) entry which is preliminary data.</text>
</comment>
<evidence type="ECO:0000313" key="8">
    <source>
        <dbReference type="Proteomes" id="UP001152885"/>
    </source>
</evidence>
<evidence type="ECO:0000313" key="7">
    <source>
        <dbReference type="EMBL" id="CAI5760629.1"/>
    </source>
</evidence>
<keyword evidence="4 6" id="KW-1133">Transmembrane helix</keyword>
<dbReference type="Proteomes" id="UP001152885">
    <property type="component" value="Unassembled WGS sequence"/>
</dbReference>
<dbReference type="InterPro" id="IPR000791">
    <property type="entry name" value="Gpr1/Fun34/SatP-like"/>
</dbReference>
<proteinExistence type="inferred from homology"/>
<feature type="transmembrane region" description="Helical" evidence="6">
    <location>
        <begin position="86"/>
        <end position="109"/>
    </location>
</feature>
<dbReference type="GO" id="GO:0005886">
    <property type="term" value="C:plasma membrane"/>
    <property type="evidence" value="ECO:0007669"/>
    <property type="project" value="TreeGrafter"/>
</dbReference>
<dbReference type="GO" id="GO:0015123">
    <property type="term" value="F:acetate transmembrane transporter activity"/>
    <property type="evidence" value="ECO:0007669"/>
    <property type="project" value="TreeGrafter"/>
</dbReference>
<dbReference type="PANTHER" id="PTHR31123:SF1">
    <property type="entry name" value="ACCUMULATION OF DYADS PROTEIN 2-RELATED"/>
    <property type="match status" value="1"/>
</dbReference>
<evidence type="ECO:0000256" key="2">
    <source>
        <dbReference type="ARBA" id="ARBA00005587"/>
    </source>
</evidence>
<keyword evidence="3 6" id="KW-0812">Transmembrane</keyword>
<evidence type="ECO:0000256" key="3">
    <source>
        <dbReference type="ARBA" id="ARBA00022692"/>
    </source>
</evidence>
<evidence type="ECO:0000256" key="5">
    <source>
        <dbReference type="ARBA" id="ARBA00023136"/>
    </source>
</evidence>
<feature type="transmembrane region" description="Helical" evidence="6">
    <location>
        <begin position="116"/>
        <end position="138"/>
    </location>
</feature>
<dbReference type="OrthoDB" id="3648309at2759"/>
<gene>
    <name evidence="7" type="ORF">CANVERA_P5137</name>
</gene>
<dbReference type="EMBL" id="CANTUO010000007">
    <property type="protein sequence ID" value="CAI5760629.1"/>
    <property type="molecule type" value="Genomic_DNA"/>
</dbReference>
<dbReference type="PANTHER" id="PTHR31123">
    <property type="entry name" value="ACCUMULATION OF DYADS PROTEIN 2-RELATED"/>
    <property type="match status" value="1"/>
</dbReference>
<evidence type="ECO:0000256" key="6">
    <source>
        <dbReference type="SAM" id="Phobius"/>
    </source>
</evidence>
<name>A0A9W4XNL7_9ASCO</name>
<organism evidence="7 8">
    <name type="scientific">Candida verbasci</name>
    <dbReference type="NCBI Taxonomy" id="1227364"/>
    <lineage>
        <taxon>Eukaryota</taxon>
        <taxon>Fungi</taxon>
        <taxon>Dikarya</taxon>
        <taxon>Ascomycota</taxon>
        <taxon>Saccharomycotina</taxon>
        <taxon>Pichiomycetes</taxon>
        <taxon>Debaryomycetaceae</taxon>
        <taxon>Candida/Lodderomyces clade</taxon>
        <taxon>Candida</taxon>
    </lineage>
</organism>
<evidence type="ECO:0000256" key="1">
    <source>
        <dbReference type="ARBA" id="ARBA00004141"/>
    </source>
</evidence>
<dbReference type="InterPro" id="IPR051633">
    <property type="entry name" value="AceTr"/>
</dbReference>
<keyword evidence="8" id="KW-1185">Reference proteome</keyword>
<dbReference type="AlphaFoldDB" id="A0A9W4XNL7"/>
<evidence type="ECO:0000256" key="4">
    <source>
        <dbReference type="ARBA" id="ARBA00022989"/>
    </source>
</evidence>
<feature type="transmembrane region" description="Helical" evidence="6">
    <location>
        <begin position="184"/>
        <end position="203"/>
    </location>
</feature>
<dbReference type="NCBIfam" id="NF038013">
    <property type="entry name" value="AceTr_1"/>
    <property type="match status" value="1"/>
</dbReference>
<comment type="similarity">
    <text evidence="2">Belongs to the acetate uptake transporter (AceTr) (TC 2.A.96) family.</text>
</comment>
<dbReference type="Pfam" id="PF01184">
    <property type="entry name" value="Gpr1_Fun34_YaaH"/>
    <property type="match status" value="1"/>
</dbReference>
<accession>A0A9W4XNL7</accession>
<comment type="subcellular location">
    <subcellularLocation>
        <location evidence="1">Membrane</location>
        <topology evidence="1">Multi-pass membrane protein</topology>
    </subcellularLocation>
</comment>
<keyword evidence="5 6" id="KW-0472">Membrane</keyword>
<protein>
    <submittedName>
        <fullName evidence="7">Uncharacterized protein</fullName>
    </submittedName>
</protein>